<name>A0A0E4FSF4_9BRAD</name>
<accession>A0A0E4FSF4</accession>
<keyword evidence="2" id="KW-0732">Signal</keyword>
<dbReference type="Proteomes" id="UP000063308">
    <property type="component" value="Chromosome"/>
</dbReference>
<dbReference type="AlphaFoldDB" id="A0A0E4FSF4"/>
<protein>
    <submittedName>
        <fullName evidence="3">Uncharacterized protein</fullName>
    </submittedName>
</protein>
<proteinExistence type="predicted"/>
<feature type="signal peptide" evidence="2">
    <location>
        <begin position="1"/>
        <end position="24"/>
    </location>
</feature>
<dbReference type="EMBL" id="AP014685">
    <property type="protein sequence ID" value="BAR55406.1"/>
    <property type="molecule type" value="Genomic_DNA"/>
</dbReference>
<feature type="chain" id="PRO_5002420336" evidence="2">
    <location>
        <begin position="25"/>
        <end position="197"/>
    </location>
</feature>
<feature type="compositionally biased region" description="Basic and acidic residues" evidence="1">
    <location>
        <begin position="43"/>
        <end position="53"/>
    </location>
</feature>
<evidence type="ECO:0000256" key="2">
    <source>
        <dbReference type="SAM" id="SignalP"/>
    </source>
</evidence>
<evidence type="ECO:0000313" key="4">
    <source>
        <dbReference type="Proteomes" id="UP000063308"/>
    </source>
</evidence>
<organism evidence="3 4">
    <name type="scientific">Bradyrhizobium diazoefficiens</name>
    <dbReference type="NCBI Taxonomy" id="1355477"/>
    <lineage>
        <taxon>Bacteria</taxon>
        <taxon>Pseudomonadati</taxon>
        <taxon>Pseudomonadota</taxon>
        <taxon>Alphaproteobacteria</taxon>
        <taxon>Hyphomicrobiales</taxon>
        <taxon>Nitrobacteraceae</taxon>
        <taxon>Bradyrhizobium</taxon>
    </lineage>
</organism>
<evidence type="ECO:0000313" key="3">
    <source>
        <dbReference type="EMBL" id="BAR55406.1"/>
    </source>
</evidence>
<sequence>MDMITKKLLAAIGIVSLLAVPAMAQTTDKEKNGHHYSGGPKTEVPHHMGKKETVGVSKDGASGGRRRTTWATKSNKDRARSRGGNTAAAGFSVSAGRLRRPAVSRPPDLRRIDDTSIGITGSRDLLEKAVLASRNEAGFADEYWATAPSRTKPRTPTQLKLLVILQALAAQRCSPPISALSTPHNSARHGGFGMLVS</sequence>
<feature type="region of interest" description="Disordered" evidence="1">
    <location>
        <begin position="28"/>
        <end position="109"/>
    </location>
</feature>
<reference evidence="3 4" key="1">
    <citation type="submission" date="2014-11" db="EMBL/GenBank/DDBJ databases">
        <title>Symbiosis island explosion on the genome of extra-slow-growing strains of soybean bradyrhizobia with massive insertion sequences.</title>
        <authorList>
            <person name="Iida T."/>
            <person name="Minamisawa K."/>
        </authorList>
    </citation>
    <scope>NUCLEOTIDE SEQUENCE [LARGE SCALE GENOMIC DNA]</scope>
    <source>
        <strain evidence="3 4">NK6</strain>
    </source>
</reference>
<gene>
    <name evidence="3" type="ORF">NK6_2225</name>
</gene>
<evidence type="ECO:0000256" key="1">
    <source>
        <dbReference type="SAM" id="MobiDB-lite"/>
    </source>
</evidence>